<organism evidence="2 3">
    <name type="scientific">Liparis tanakae</name>
    <name type="common">Tanaka's snailfish</name>
    <dbReference type="NCBI Taxonomy" id="230148"/>
    <lineage>
        <taxon>Eukaryota</taxon>
        <taxon>Metazoa</taxon>
        <taxon>Chordata</taxon>
        <taxon>Craniata</taxon>
        <taxon>Vertebrata</taxon>
        <taxon>Euteleostomi</taxon>
        <taxon>Actinopterygii</taxon>
        <taxon>Neopterygii</taxon>
        <taxon>Teleostei</taxon>
        <taxon>Neoteleostei</taxon>
        <taxon>Acanthomorphata</taxon>
        <taxon>Eupercaria</taxon>
        <taxon>Perciformes</taxon>
        <taxon>Cottioidei</taxon>
        <taxon>Cottales</taxon>
        <taxon>Liparidae</taxon>
        <taxon>Liparis</taxon>
    </lineage>
</organism>
<accession>A0A4Z2ITX2</accession>
<name>A0A4Z2ITX2_9TELE</name>
<evidence type="ECO:0000256" key="1">
    <source>
        <dbReference type="SAM" id="MobiDB-lite"/>
    </source>
</evidence>
<reference evidence="2 3" key="1">
    <citation type="submission" date="2019-03" db="EMBL/GenBank/DDBJ databases">
        <title>First draft genome of Liparis tanakae, snailfish: a comprehensive survey of snailfish specific genes.</title>
        <authorList>
            <person name="Kim W."/>
            <person name="Song I."/>
            <person name="Jeong J.-H."/>
            <person name="Kim D."/>
            <person name="Kim S."/>
            <person name="Ryu S."/>
            <person name="Song J.Y."/>
            <person name="Lee S.K."/>
        </authorList>
    </citation>
    <scope>NUCLEOTIDE SEQUENCE [LARGE SCALE GENOMIC DNA]</scope>
    <source>
        <tissue evidence="2">Muscle</tissue>
    </source>
</reference>
<protein>
    <submittedName>
        <fullName evidence="2">Uncharacterized protein</fullName>
    </submittedName>
</protein>
<evidence type="ECO:0000313" key="3">
    <source>
        <dbReference type="Proteomes" id="UP000314294"/>
    </source>
</evidence>
<dbReference type="EMBL" id="SRLO01000047">
    <property type="protein sequence ID" value="TNN81335.1"/>
    <property type="molecule type" value="Genomic_DNA"/>
</dbReference>
<feature type="region of interest" description="Disordered" evidence="1">
    <location>
        <begin position="149"/>
        <end position="175"/>
    </location>
</feature>
<comment type="caution">
    <text evidence="2">The sequence shown here is derived from an EMBL/GenBank/DDBJ whole genome shotgun (WGS) entry which is preliminary data.</text>
</comment>
<proteinExistence type="predicted"/>
<keyword evidence="3" id="KW-1185">Reference proteome</keyword>
<evidence type="ECO:0000313" key="2">
    <source>
        <dbReference type="EMBL" id="TNN81335.1"/>
    </source>
</evidence>
<dbReference type="AlphaFoldDB" id="A0A4Z2ITX2"/>
<sequence length="175" mass="18812">MTLTHRALLAGEEDTAVAAVSVGNADVVPICPVEFPGSRDHSLNSSPVDESSLDGLGADVRPVDTVLQSIVVHHGHVVDIRHVTLPPVHLFAFASVLVLQSVQYTSPPYIVTAKGCDSRVPSPESLQPNLTAGSHMCVTPSQFFSSLRSMQSVSPSQRQRRGMHSPSIRHWNSSM</sequence>
<dbReference type="Proteomes" id="UP000314294">
    <property type="component" value="Unassembled WGS sequence"/>
</dbReference>
<gene>
    <name evidence="2" type="ORF">EYF80_008391</name>
</gene>